<dbReference type="InterPro" id="IPR039422">
    <property type="entry name" value="MarR/SlyA-like"/>
</dbReference>
<dbReference type="InterPro" id="IPR036388">
    <property type="entry name" value="WH-like_DNA-bd_sf"/>
</dbReference>
<dbReference type="PANTHER" id="PTHR33164:SF43">
    <property type="entry name" value="HTH-TYPE TRANSCRIPTIONAL REPRESSOR YETL"/>
    <property type="match status" value="1"/>
</dbReference>
<organism evidence="2 3">
    <name type="scientific">Janthinobacterium fluminis</name>
    <dbReference type="NCBI Taxonomy" id="2987524"/>
    <lineage>
        <taxon>Bacteria</taxon>
        <taxon>Pseudomonadati</taxon>
        <taxon>Pseudomonadota</taxon>
        <taxon>Betaproteobacteria</taxon>
        <taxon>Burkholderiales</taxon>
        <taxon>Oxalobacteraceae</taxon>
        <taxon>Janthinobacterium</taxon>
    </lineage>
</organism>
<dbReference type="Proteomes" id="UP001221208">
    <property type="component" value="Unassembled WGS sequence"/>
</dbReference>
<sequence length="157" mass="16833">MTSQAAPNAAILTDIMLAVFRLNGRLLDKGDEMVKPLKLSSARWQVLGAVHLAGKPLSAPQIAETMGVSRQGTQKQLNKLEEEGFVAPRANPRHERSPLYALTPAGESVIGQTMALHQRWATSLAAGLSGADLENTLHMLRTVYARLDAPVLTEGAA</sequence>
<accession>A0ABT5JUY1</accession>
<name>A0ABT5JUY1_9BURK</name>
<dbReference type="PANTHER" id="PTHR33164">
    <property type="entry name" value="TRANSCRIPTIONAL REGULATOR, MARR FAMILY"/>
    <property type="match status" value="1"/>
</dbReference>
<dbReference type="InterPro" id="IPR011991">
    <property type="entry name" value="ArsR-like_HTH"/>
</dbReference>
<dbReference type="InterPro" id="IPR036390">
    <property type="entry name" value="WH_DNA-bd_sf"/>
</dbReference>
<feature type="domain" description="HTH marR-type" evidence="1">
    <location>
        <begin position="8"/>
        <end position="145"/>
    </location>
</feature>
<keyword evidence="3" id="KW-1185">Reference proteome</keyword>
<proteinExistence type="predicted"/>
<dbReference type="InterPro" id="IPR000835">
    <property type="entry name" value="HTH_MarR-typ"/>
</dbReference>
<dbReference type="SUPFAM" id="SSF46785">
    <property type="entry name" value="Winged helix' DNA-binding domain"/>
    <property type="match status" value="1"/>
</dbReference>
<reference evidence="2 3" key="1">
    <citation type="submission" date="2022-10" db="EMBL/GenBank/DDBJ databases">
        <title>Janthinobacterium sp. hw3 Genome sequencing.</title>
        <authorList>
            <person name="Park S."/>
        </authorList>
    </citation>
    <scope>NUCLEOTIDE SEQUENCE [LARGE SCALE GENOMIC DNA]</scope>
    <source>
        <strain evidence="3">hw3</strain>
    </source>
</reference>
<dbReference type="RefSeq" id="WP_273669069.1">
    <property type="nucleotide sequence ID" value="NZ_JAQQXR010000001.1"/>
</dbReference>
<dbReference type="Gene3D" id="1.10.10.10">
    <property type="entry name" value="Winged helix-like DNA-binding domain superfamily/Winged helix DNA-binding domain"/>
    <property type="match status" value="1"/>
</dbReference>
<dbReference type="EMBL" id="JAQQXR010000001">
    <property type="protein sequence ID" value="MDC8756439.1"/>
    <property type="molecule type" value="Genomic_DNA"/>
</dbReference>
<dbReference type="CDD" id="cd00090">
    <property type="entry name" value="HTH_ARSR"/>
    <property type="match status" value="1"/>
</dbReference>
<evidence type="ECO:0000313" key="2">
    <source>
        <dbReference type="EMBL" id="MDC8756439.1"/>
    </source>
</evidence>
<gene>
    <name evidence="2" type="ORF">OIK44_02420</name>
</gene>
<evidence type="ECO:0000313" key="3">
    <source>
        <dbReference type="Proteomes" id="UP001221208"/>
    </source>
</evidence>
<evidence type="ECO:0000259" key="1">
    <source>
        <dbReference type="PROSITE" id="PS50995"/>
    </source>
</evidence>
<dbReference type="PROSITE" id="PS50995">
    <property type="entry name" value="HTH_MARR_2"/>
    <property type="match status" value="1"/>
</dbReference>
<protein>
    <submittedName>
        <fullName evidence="2">MarR family winged helix-turn-helix transcriptional regulator</fullName>
    </submittedName>
</protein>
<dbReference type="Pfam" id="PF12802">
    <property type="entry name" value="MarR_2"/>
    <property type="match status" value="1"/>
</dbReference>
<dbReference type="SMART" id="SM00347">
    <property type="entry name" value="HTH_MARR"/>
    <property type="match status" value="1"/>
</dbReference>
<comment type="caution">
    <text evidence="2">The sequence shown here is derived from an EMBL/GenBank/DDBJ whole genome shotgun (WGS) entry which is preliminary data.</text>
</comment>